<evidence type="ECO:0000313" key="2">
    <source>
        <dbReference type="EMBL" id="RWR80709.1"/>
    </source>
</evidence>
<dbReference type="PANTHER" id="PTHR47950:SF44">
    <property type="entry name" value="CYTOCHROME P450, FAMILY 76, SUBFAMILY C, POLYPEPTIDE 5-RELATED"/>
    <property type="match status" value="1"/>
</dbReference>
<proteinExistence type="inferred from homology"/>
<evidence type="ECO:0000256" key="1">
    <source>
        <dbReference type="ARBA" id="ARBA00010617"/>
    </source>
</evidence>
<dbReference type="Pfam" id="PF00067">
    <property type="entry name" value="p450"/>
    <property type="match status" value="1"/>
</dbReference>
<comment type="caution">
    <text evidence="2">The sequence shown here is derived from an EMBL/GenBank/DDBJ whole genome shotgun (WGS) entry which is preliminary data.</text>
</comment>
<dbReference type="GO" id="GO:0016705">
    <property type="term" value="F:oxidoreductase activity, acting on paired donors, with incorporation or reduction of molecular oxygen"/>
    <property type="evidence" value="ECO:0007669"/>
    <property type="project" value="InterPro"/>
</dbReference>
<protein>
    <submittedName>
        <fullName evidence="2">Cytochrome P450 76C1</fullName>
    </submittedName>
</protein>
<dbReference type="GO" id="GO:0004497">
    <property type="term" value="F:monooxygenase activity"/>
    <property type="evidence" value="ECO:0007669"/>
    <property type="project" value="InterPro"/>
</dbReference>
<sequence>MAELLNNPKVMVKARAELIGSIIKGKSIEESDNSGLPYLQAVVKETFCLSPPAPLLRPHKAESDLEIGGYTIPEDSKRSGFRAYPIRFKSTDLSRFTSRLSHGASDACLSSSII</sequence>
<gene>
    <name evidence="2" type="ORF">CKAN_00936200</name>
</gene>
<dbReference type="PANTHER" id="PTHR47950">
    <property type="entry name" value="CYTOCHROME P450, FAMILY 76, SUBFAMILY C, POLYPEPTIDE 5-RELATED"/>
    <property type="match status" value="1"/>
</dbReference>
<dbReference type="GO" id="GO:0020037">
    <property type="term" value="F:heme binding"/>
    <property type="evidence" value="ECO:0007669"/>
    <property type="project" value="InterPro"/>
</dbReference>
<dbReference type="Proteomes" id="UP000283530">
    <property type="component" value="Unassembled WGS sequence"/>
</dbReference>
<dbReference type="STRING" id="337451.A0A443NQB4"/>
<comment type="similarity">
    <text evidence="1">Belongs to the cytochrome P450 family.</text>
</comment>
<reference evidence="2 3" key="1">
    <citation type="journal article" date="2019" name="Nat. Plants">
        <title>Stout camphor tree genome fills gaps in understanding of flowering plant genome evolution.</title>
        <authorList>
            <person name="Chaw S.M."/>
            <person name="Liu Y.C."/>
            <person name="Wu Y.W."/>
            <person name="Wang H.Y."/>
            <person name="Lin C.I."/>
            <person name="Wu C.S."/>
            <person name="Ke H.M."/>
            <person name="Chang L.Y."/>
            <person name="Hsu C.Y."/>
            <person name="Yang H.T."/>
            <person name="Sudianto E."/>
            <person name="Hsu M.H."/>
            <person name="Wu K.P."/>
            <person name="Wang L.N."/>
            <person name="Leebens-Mack J.H."/>
            <person name="Tsai I.J."/>
        </authorList>
    </citation>
    <scope>NUCLEOTIDE SEQUENCE [LARGE SCALE GENOMIC DNA]</scope>
    <source>
        <strain evidence="3">cv. Chaw 1501</strain>
        <tissue evidence="2">Young leaves</tissue>
    </source>
</reference>
<dbReference type="Gene3D" id="1.10.630.10">
    <property type="entry name" value="Cytochrome P450"/>
    <property type="match status" value="1"/>
</dbReference>
<evidence type="ECO:0000313" key="3">
    <source>
        <dbReference type="Proteomes" id="UP000283530"/>
    </source>
</evidence>
<dbReference type="InterPro" id="IPR001128">
    <property type="entry name" value="Cyt_P450"/>
</dbReference>
<organism evidence="2 3">
    <name type="scientific">Cinnamomum micranthum f. kanehirae</name>
    <dbReference type="NCBI Taxonomy" id="337451"/>
    <lineage>
        <taxon>Eukaryota</taxon>
        <taxon>Viridiplantae</taxon>
        <taxon>Streptophyta</taxon>
        <taxon>Embryophyta</taxon>
        <taxon>Tracheophyta</taxon>
        <taxon>Spermatophyta</taxon>
        <taxon>Magnoliopsida</taxon>
        <taxon>Magnoliidae</taxon>
        <taxon>Laurales</taxon>
        <taxon>Lauraceae</taxon>
        <taxon>Cinnamomum</taxon>
    </lineage>
</organism>
<accession>A0A443NQB4</accession>
<dbReference type="OrthoDB" id="6764281at2759"/>
<keyword evidence="3" id="KW-1185">Reference proteome</keyword>
<dbReference type="InterPro" id="IPR036396">
    <property type="entry name" value="Cyt_P450_sf"/>
</dbReference>
<name>A0A443NQB4_9MAGN</name>
<dbReference type="AlphaFoldDB" id="A0A443NQB4"/>
<dbReference type="GO" id="GO:0005506">
    <property type="term" value="F:iron ion binding"/>
    <property type="evidence" value="ECO:0007669"/>
    <property type="project" value="InterPro"/>
</dbReference>
<dbReference type="SUPFAM" id="SSF48264">
    <property type="entry name" value="Cytochrome P450"/>
    <property type="match status" value="1"/>
</dbReference>
<dbReference type="EMBL" id="QPKB01000003">
    <property type="protein sequence ID" value="RWR80709.1"/>
    <property type="molecule type" value="Genomic_DNA"/>
</dbReference>